<name>A0A6P1NUC7_9MICC</name>
<feature type="compositionally biased region" description="Pro residues" evidence="1">
    <location>
        <begin position="122"/>
        <end position="137"/>
    </location>
</feature>
<feature type="transmembrane region" description="Helical" evidence="2">
    <location>
        <begin position="20"/>
        <end position="41"/>
    </location>
</feature>
<accession>A0A6P1NUC7</accession>
<feature type="transmembrane region" description="Helical" evidence="2">
    <location>
        <begin position="47"/>
        <end position="67"/>
    </location>
</feature>
<evidence type="ECO:0000313" key="3">
    <source>
        <dbReference type="EMBL" id="QHK21112.1"/>
    </source>
</evidence>
<keyword evidence="2" id="KW-1133">Transmembrane helix</keyword>
<feature type="region of interest" description="Disordered" evidence="1">
    <location>
        <begin position="91"/>
        <end position="137"/>
    </location>
</feature>
<evidence type="ECO:0000313" key="4">
    <source>
        <dbReference type="Proteomes" id="UP000464186"/>
    </source>
</evidence>
<dbReference type="EMBL" id="CP047898">
    <property type="protein sequence ID" value="QHK21112.1"/>
    <property type="molecule type" value="Genomic_DNA"/>
</dbReference>
<gene>
    <name evidence="3" type="ORF">GU243_16900</name>
</gene>
<dbReference type="KEGG" id="psey:GU243_16900"/>
<sequence length="137" mass="14287">MKNLFDLSFTRFVSPSIARIVYILIMVALGIGYIVSVIASFATRNAVLGILVMLVIGPLVGLIYLAVARIGLESLVAGIRTAENTAELIRIQGGTPPGSAHTGHAGGPVAPSGWNQSGIQPPASPPNYPPNYQPPAQ</sequence>
<reference evidence="3 4" key="1">
    <citation type="submission" date="2020-01" db="EMBL/GenBank/DDBJ databases">
        <title>Pseudarthrobacter psychrotolerans sp. nov., isolated from antarctic soil.</title>
        <authorList>
            <person name="Shin Y."/>
            <person name="Park W."/>
        </authorList>
    </citation>
    <scope>NUCLEOTIDE SEQUENCE [LARGE SCALE GENOMIC DNA]</scope>
    <source>
        <strain evidence="3 4">YJ56</strain>
    </source>
</reference>
<keyword evidence="4" id="KW-1185">Reference proteome</keyword>
<keyword evidence="2" id="KW-0472">Membrane</keyword>
<evidence type="ECO:0000256" key="2">
    <source>
        <dbReference type="SAM" id="Phobius"/>
    </source>
</evidence>
<proteinExistence type="predicted"/>
<dbReference type="InterPro" id="IPR025557">
    <property type="entry name" value="DUF4282"/>
</dbReference>
<dbReference type="Proteomes" id="UP000464186">
    <property type="component" value="Chromosome"/>
</dbReference>
<keyword evidence="2" id="KW-0812">Transmembrane</keyword>
<dbReference type="Pfam" id="PF14110">
    <property type="entry name" value="DUF4282"/>
    <property type="match status" value="1"/>
</dbReference>
<evidence type="ECO:0000256" key="1">
    <source>
        <dbReference type="SAM" id="MobiDB-lite"/>
    </source>
</evidence>
<protein>
    <submittedName>
        <fullName evidence="3">DUF4282 domain-containing protein</fullName>
    </submittedName>
</protein>
<dbReference type="AlphaFoldDB" id="A0A6P1NUC7"/>
<organism evidence="3 4">
    <name type="scientific">Pseudarthrobacter psychrotolerans</name>
    <dbReference type="NCBI Taxonomy" id="2697569"/>
    <lineage>
        <taxon>Bacteria</taxon>
        <taxon>Bacillati</taxon>
        <taxon>Actinomycetota</taxon>
        <taxon>Actinomycetes</taxon>
        <taxon>Micrococcales</taxon>
        <taxon>Micrococcaceae</taxon>
        <taxon>Pseudarthrobacter</taxon>
    </lineage>
</organism>